<protein>
    <submittedName>
        <fullName evidence="2">Zinc finger DNA-directed DNA polymerase family B alpha domain-containing protein</fullName>
    </submittedName>
</protein>
<accession>A0AC34QWY0</accession>
<sequence length="237" mass="27565">MNDENNDPGLEAEFNACDGFALECPDCGKVQIIRSVINEDGRLSFSECPSCKLDLTQNALGIEIQLMEALQAAFKKCRESVYKCDDDMCNYTQTFKPMMKNNFGDVCPKCEIGFLKKEESVYKCDDDMCNYTQTFKPMMKNNFGDVCPKCEIGFLKKEYTWRKLYIQQKFWLKIVNLHEFLAKEATPQQKKMIENDMKFTRLSKYHDVWTKRVKDTVSQNAYSKVDLSHIFAPMEIV</sequence>
<organism evidence="1 2">
    <name type="scientific">Panagrolaimus sp. JU765</name>
    <dbReference type="NCBI Taxonomy" id="591449"/>
    <lineage>
        <taxon>Eukaryota</taxon>
        <taxon>Metazoa</taxon>
        <taxon>Ecdysozoa</taxon>
        <taxon>Nematoda</taxon>
        <taxon>Chromadorea</taxon>
        <taxon>Rhabditida</taxon>
        <taxon>Tylenchina</taxon>
        <taxon>Panagrolaimomorpha</taxon>
        <taxon>Panagrolaimoidea</taxon>
        <taxon>Panagrolaimidae</taxon>
        <taxon>Panagrolaimus</taxon>
    </lineage>
</organism>
<proteinExistence type="predicted"/>
<reference evidence="2" key="1">
    <citation type="submission" date="2022-11" db="UniProtKB">
        <authorList>
            <consortium name="WormBaseParasite"/>
        </authorList>
    </citation>
    <scope>IDENTIFICATION</scope>
</reference>
<evidence type="ECO:0000313" key="2">
    <source>
        <dbReference type="WBParaSite" id="JU765_v2.g20053.t1"/>
    </source>
</evidence>
<evidence type="ECO:0000313" key="1">
    <source>
        <dbReference type="Proteomes" id="UP000887576"/>
    </source>
</evidence>
<dbReference type="Proteomes" id="UP000887576">
    <property type="component" value="Unplaced"/>
</dbReference>
<dbReference type="WBParaSite" id="JU765_v2.g20053.t1">
    <property type="protein sequence ID" value="JU765_v2.g20053.t1"/>
    <property type="gene ID" value="JU765_v2.g20053"/>
</dbReference>
<name>A0AC34QWY0_9BILA</name>